<protein>
    <submittedName>
        <fullName evidence="3">Intimin-like protein</fullName>
    </submittedName>
</protein>
<dbReference type="HOGENOM" id="CLU_000210_6_2_6"/>
<keyword evidence="4" id="KW-1185">Reference proteome</keyword>
<dbReference type="PRINTS" id="PR01369">
    <property type="entry name" value="INTIMIN"/>
</dbReference>
<evidence type="ECO:0000313" key="4">
    <source>
        <dbReference type="Proteomes" id="UP000002334"/>
    </source>
</evidence>
<dbReference type="PANTHER" id="PTHR39576:SF2">
    <property type="entry name" value="ATTACHING AND EFFACING PROTEIN HOMOLOG-RELATED"/>
    <property type="match status" value="1"/>
</dbReference>
<evidence type="ECO:0000259" key="2">
    <source>
        <dbReference type="Pfam" id="PF11924"/>
    </source>
</evidence>
<name>C4K752_HAMD5</name>
<feature type="domain" description="Inverse autotransporter beta-domain" evidence="2">
    <location>
        <begin position="165"/>
        <end position="435"/>
    </location>
</feature>
<gene>
    <name evidence="3" type="ordered locus">HDEF_1799</name>
</gene>
<dbReference type="eggNOG" id="COG4932">
    <property type="taxonomic scope" value="Bacteria"/>
</dbReference>
<proteinExistence type="inferred from homology"/>
<dbReference type="STRING" id="572265.HDEF_1799"/>
<evidence type="ECO:0000313" key="3">
    <source>
        <dbReference type="EMBL" id="ACQ68395.1"/>
    </source>
</evidence>
<dbReference type="InterPro" id="IPR038177">
    <property type="entry name" value="IAT_beta_sf"/>
</dbReference>
<dbReference type="InterPro" id="IPR024519">
    <property type="entry name" value="IAT_beta"/>
</dbReference>
<dbReference type="InterPro" id="IPR003535">
    <property type="entry name" value="Intimin/invasin_bac"/>
</dbReference>
<reference evidence="3 4" key="1">
    <citation type="journal article" date="2009" name="Proc. Natl. Acad. Sci. U.S.A.">
        <title>Hamiltonella defensa, genome evolution of protective bacterial endosymbiont from pathogenic ancestors.</title>
        <authorList>
            <person name="Degnan P.H."/>
            <person name="Yu Y."/>
            <person name="Sisneros N."/>
            <person name="Wing R.A."/>
            <person name="Moran N.A."/>
        </authorList>
    </citation>
    <scope>NUCLEOTIDE SEQUENCE [LARGE SCALE GENOMIC DNA]</scope>
    <source>
        <strain evidence="4">5AT</strain>
    </source>
</reference>
<dbReference type="EMBL" id="CP001277">
    <property type="protein sequence ID" value="ACQ68395.1"/>
    <property type="molecule type" value="Genomic_DNA"/>
</dbReference>
<dbReference type="AlphaFoldDB" id="C4K752"/>
<accession>C4K752</accession>
<dbReference type="PANTHER" id="PTHR39576">
    <property type="entry name" value="ATTACHING AND EFFACING PROTEIN HOMOLOG-RELATED-RELATED"/>
    <property type="match status" value="1"/>
</dbReference>
<dbReference type="Gene3D" id="2.40.160.160">
    <property type="entry name" value="Inverse autotransporter, beta-domain"/>
    <property type="match status" value="1"/>
</dbReference>
<comment type="similarity">
    <text evidence="1">Belongs to the intimin/invasin family.</text>
</comment>
<dbReference type="KEGG" id="hde:HDEF_1799"/>
<dbReference type="GO" id="GO:0007155">
    <property type="term" value="P:cell adhesion"/>
    <property type="evidence" value="ECO:0007669"/>
    <property type="project" value="InterPro"/>
</dbReference>
<dbReference type="Proteomes" id="UP000002334">
    <property type="component" value="Chromosome"/>
</dbReference>
<sequence length="796" mass="93102">MMSMSFLFVNQNDNFYIYFLFRLKLEMKCILISKEILRIVFLIFLLQNNYLMANQNHISRMLFNKYDIITFEKIQYLKYCKNNMTYFIHHRNLILNQSSIHDISNWFYLLHIHCYQGNSFVKKENIKIYHDLPTLGHNQNEQVNHDIDVYNMIKPLIHKDWNNINREKIKSEAKFYIENTARNQLLNPFQQNVKTFFDHFGQTEINLSVDNKGRFNQSRFLLLTPWYKNNSHVLFSQLGFQSEERTIGHIGIGQRFDDLHPFLNLGYNVFIDYDLDQQHKRMSIGTEAASNYFKLSTNYYWPITKWRDSFDMEDYMERPAEGFDIRLQGYLPNYPQLGGKMKYEQYFGKEVALFNKTKRQKNPKAVSIGIDYRPFPLASIYVDHKLGQNHHRETKLGLTLNYQFGTPLSSQLDPNNLNEARNLKQNRLAPVDRNYNIVMEYKEKQLLSVDLPAMDKNILEGDIYVIRPLIKNKYPIKTVSWLGDVSQLSLSSSSADKNSPVGWKIILPEWNSEKDAKNTYRLAIQIEDTKGHQAISNYMDIVVRHERKIALSVADSREDSINQGEIQLKLEVKDHHEKTMKEKDMTPEWTILDPNNNKIPLLERENCSEDTESCIRVLSTEKKATGEHVLTLSSDMSGTFEISASIKNYGQSNIVDVIFNKNPIGRRLLMNGPKPQNIYRGIFLLEDNPHPGSGAQDYTKPGAPHPKVGKTYLFRAWIDENNDGIWDKNEPEAMDKITRIQWKLEPVNPQKSFNSEELIIKGATTDQYTIPIKNDSEPIKSHQGFRLMVESNDIYS</sequence>
<dbReference type="Pfam" id="PF11924">
    <property type="entry name" value="IAT_beta"/>
    <property type="match status" value="1"/>
</dbReference>
<dbReference type="InterPro" id="IPR051715">
    <property type="entry name" value="Intimin-Invasin_domain"/>
</dbReference>
<organism evidence="3 4">
    <name type="scientific">Hamiltonella defensa subsp. Acyrthosiphon pisum (strain 5AT)</name>
    <dbReference type="NCBI Taxonomy" id="572265"/>
    <lineage>
        <taxon>Bacteria</taxon>
        <taxon>Pseudomonadati</taxon>
        <taxon>Pseudomonadota</taxon>
        <taxon>Gammaproteobacteria</taxon>
        <taxon>Enterobacterales</taxon>
        <taxon>Enterobacteriaceae</taxon>
        <taxon>aphid secondary symbionts</taxon>
        <taxon>Candidatus Williamhamiltonella</taxon>
    </lineage>
</organism>
<dbReference type="GO" id="GO:0009279">
    <property type="term" value="C:cell outer membrane"/>
    <property type="evidence" value="ECO:0007669"/>
    <property type="project" value="TreeGrafter"/>
</dbReference>
<evidence type="ECO:0000256" key="1">
    <source>
        <dbReference type="ARBA" id="ARBA00010116"/>
    </source>
</evidence>